<dbReference type="EMBL" id="CAJNNW010032644">
    <property type="protein sequence ID" value="CAE8714447.1"/>
    <property type="molecule type" value="Genomic_DNA"/>
</dbReference>
<dbReference type="GO" id="GO:0016618">
    <property type="term" value="F:hydroxypyruvate reductase [NAD(P)H] activity"/>
    <property type="evidence" value="ECO:0007669"/>
    <property type="project" value="TreeGrafter"/>
</dbReference>
<feature type="region of interest" description="Disordered" evidence="3">
    <location>
        <begin position="721"/>
        <end position="756"/>
    </location>
</feature>
<protein>
    <recommendedName>
        <fullName evidence="4">D-isomer specific 2-hydroxyacid dehydrogenase NAD-binding domain-containing protein</fullName>
    </recommendedName>
</protein>
<dbReference type="GO" id="GO:0030267">
    <property type="term" value="F:glyoxylate reductase (NADPH) activity"/>
    <property type="evidence" value="ECO:0007669"/>
    <property type="project" value="TreeGrafter"/>
</dbReference>
<evidence type="ECO:0000313" key="5">
    <source>
        <dbReference type="EMBL" id="CAE8714447.1"/>
    </source>
</evidence>
<proteinExistence type="predicted"/>
<feature type="compositionally biased region" description="Basic and acidic residues" evidence="3">
    <location>
        <begin position="371"/>
        <end position="382"/>
    </location>
</feature>
<dbReference type="PANTHER" id="PTHR10996">
    <property type="entry name" value="2-HYDROXYACID DEHYDROGENASE-RELATED"/>
    <property type="match status" value="1"/>
</dbReference>
<dbReference type="InterPro" id="IPR050223">
    <property type="entry name" value="D-isomer_2-hydroxyacid_DH"/>
</dbReference>
<keyword evidence="2" id="KW-0520">NAD</keyword>
<evidence type="ECO:0000256" key="1">
    <source>
        <dbReference type="ARBA" id="ARBA00023002"/>
    </source>
</evidence>
<accession>A0A813KWG1</accession>
<dbReference type="InterPro" id="IPR006140">
    <property type="entry name" value="D-isomer_DH_NAD-bd"/>
</dbReference>
<feature type="non-terminal residue" evidence="5">
    <location>
        <position position="783"/>
    </location>
</feature>
<keyword evidence="1" id="KW-0560">Oxidoreductase</keyword>
<dbReference type="PROSITE" id="PS00671">
    <property type="entry name" value="D_2_HYDROXYACID_DH_3"/>
    <property type="match status" value="1"/>
</dbReference>
<feature type="domain" description="D-isomer specific 2-hydroxyacid dehydrogenase NAD-binding" evidence="4">
    <location>
        <begin position="190"/>
        <end position="367"/>
    </location>
</feature>
<dbReference type="GO" id="GO:0005829">
    <property type="term" value="C:cytosol"/>
    <property type="evidence" value="ECO:0007669"/>
    <property type="project" value="TreeGrafter"/>
</dbReference>
<feature type="region of interest" description="Disordered" evidence="3">
    <location>
        <begin position="1"/>
        <end position="21"/>
    </location>
</feature>
<dbReference type="GO" id="GO:0051287">
    <property type="term" value="F:NAD binding"/>
    <property type="evidence" value="ECO:0007669"/>
    <property type="project" value="InterPro"/>
</dbReference>
<evidence type="ECO:0000259" key="4">
    <source>
        <dbReference type="Pfam" id="PF02826"/>
    </source>
</evidence>
<dbReference type="Gene3D" id="3.40.50.720">
    <property type="entry name" value="NAD(P)-binding Rossmann-like Domain"/>
    <property type="match status" value="2"/>
</dbReference>
<evidence type="ECO:0000256" key="2">
    <source>
        <dbReference type="ARBA" id="ARBA00023027"/>
    </source>
</evidence>
<feature type="compositionally biased region" description="Low complexity" evidence="3">
    <location>
        <begin position="747"/>
        <end position="756"/>
    </location>
</feature>
<feature type="compositionally biased region" description="Basic and acidic residues" evidence="3">
    <location>
        <begin position="721"/>
        <end position="734"/>
    </location>
</feature>
<evidence type="ECO:0000313" key="6">
    <source>
        <dbReference type="Proteomes" id="UP000626109"/>
    </source>
</evidence>
<reference evidence="5" key="1">
    <citation type="submission" date="2021-02" db="EMBL/GenBank/DDBJ databases">
        <authorList>
            <person name="Dougan E. K."/>
            <person name="Rhodes N."/>
            <person name="Thang M."/>
            <person name="Chan C."/>
        </authorList>
    </citation>
    <scope>NUCLEOTIDE SEQUENCE</scope>
</reference>
<name>A0A813KWG1_POLGL</name>
<dbReference type="Proteomes" id="UP000626109">
    <property type="component" value="Unassembled WGS sequence"/>
</dbReference>
<evidence type="ECO:0000256" key="3">
    <source>
        <dbReference type="SAM" id="MobiDB-lite"/>
    </source>
</evidence>
<dbReference type="Pfam" id="PF02826">
    <property type="entry name" value="2-Hacid_dh_C"/>
    <property type="match status" value="1"/>
</dbReference>
<dbReference type="SUPFAM" id="SSF51735">
    <property type="entry name" value="NAD(P)-binding Rossmann-fold domains"/>
    <property type="match status" value="1"/>
</dbReference>
<dbReference type="AlphaFoldDB" id="A0A813KWG1"/>
<organism evidence="5 6">
    <name type="scientific">Polarella glacialis</name>
    <name type="common">Dinoflagellate</name>
    <dbReference type="NCBI Taxonomy" id="89957"/>
    <lineage>
        <taxon>Eukaryota</taxon>
        <taxon>Sar</taxon>
        <taxon>Alveolata</taxon>
        <taxon>Dinophyceae</taxon>
        <taxon>Suessiales</taxon>
        <taxon>Suessiaceae</taxon>
        <taxon>Polarella</taxon>
    </lineage>
</organism>
<dbReference type="PANTHER" id="PTHR10996:SF178">
    <property type="entry name" value="2-HYDROXYACID DEHYDROGENASE YGL185C-RELATED"/>
    <property type="match status" value="1"/>
</dbReference>
<dbReference type="InterPro" id="IPR029753">
    <property type="entry name" value="D-isomer_DH_CS"/>
</dbReference>
<comment type="caution">
    <text evidence="5">The sequence shown here is derived from an EMBL/GenBank/DDBJ whole genome shotgun (WGS) entry which is preliminary data.</text>
</comment>
<feature type="region of interest" description="Disordered" evidence="3">
    <location>
        <begin position="368"/>
        <end position="389"/>
    </location>
</feature>
<gene>
    <name evidence="5" type="ORF">PGLA2088_LOCUS37997</name>
</gene>
<dbReference type="InterPro" id="IPR036291">
    <property type="entry name" value="NAD(P)-bd_dom_sf"/>
</dbReference>
<sequence>GFAERLAASVRPPRGGGTNPGAQLRAVVKASTWRRPRTGGAGLVAVAGLGAAIHLGSSHRGAGSCCCDEPLAAAVGKRYARSPVRAFYLRPDADELQLLEAMAGKHGVGQSAGFELAWGDVLPPGSDIDVLIVRIPSAKDLDSLSPSLQQVIVPFAGPTGKTLQLLRDRPHLSLHNCHFNAASTSELAITLLLAATKKLLEKDADLRQTAASDPPQQWVAGWEDSSLNSVTLNGRRALVLGLGSIGSRVARVLGALGMEVHGVRRRVPTGDQATAGTGSDLRIHGLDELDSLLSVSEVVVVALPGTAATDGLLGDRQLRAMPRGSILVNVGRGSVIDEDALFEVLKEGHLGAAGLDVWFNYPMMPGQGLGSEDRPRDSEAPDRSPGARLQPGLRKLIASLKMLQPIFRSSCSAPAGSSPSSLRSPVTTACPSLFCSPSRGGSSSCCCAGIAAAASAKAPSASDCLTFTLGESRRGRRTRRAASAAECHESSGPVVTSTLEIDKCSELFCPVTVGAVDASGTEMVVPSNRRASSSSLSTKQLLKVSSKFSSASPLLRALGDLMPSPLSDGWPAPLPPSSGCWEWPLSQVELRVRSHLFDSRLRVLDLRDVESLLQAQCQATALTVPLPPSGACWEWPLSRVEAKARVQWVDRMVKRLEAQVVEDWLKEQRQRAMPSPLPPASNCWEWPLSKVEKTARVQLLDHRVRRLELIELSASWSSEAKDEEKRCAAPERGHKALQQQTVRDPKYNNNKNNSNNKKNYLYLAATRFMTSLTCVGPPVSLAA</sequence>